<feature type="signal peptide" evidence="1">
    <location>
        <begin position="1"/>
        <end position="25"/>
    </location>
</feature>
<accession>A0A1X2HE87</accession>
<proteinExistence type="predicted"/>
<dbReference type="InParanoid" id="A0A1X2HE87"/>
<dbReference type="AlphaFoldDB" id="A0A1X2HE87"/>
<evidence type="ECO:0000256" key="1">
    <source>
        <dbReference type="SAM" id="SignalP"/>
    </source>
</evidence>
<dbReference type="Proteomes" id="UP000242180">
    <property type="component" value="Unassembled WGS sequence"/>
</dbReference>
<keyword evidence="3" id="KW-1185">Reference proteome</keyword>
<protein>
    <submittedName>
        <fullName evidence="2">Uncharacterized protein</fullName>
    </submittedName>
</protein>
<name>A0A1X2HE87_SYNRA</name>
<comment type="caution">
    <text evidence="2">The sequence shown here is derived from an EMBL/GenBank/DDBJ whole genome shotgun (WGS) entry which is preliminary data.</text>
</comment>
<dbReference type="EMBL" id="MCGN01000004">
    <property type="protein sequence ID" value="ORY97212.1"/>
    <property type="molecule type" value="Genomic_DNA"/>
</dbReference>
<sequence length="799" mass="92070">MCRSRVLQFLLAFALLFLFVTASVAEVTHATTDPETLDTDSIQVSTTDFCVYLPQRSNWSVNLKNWADSVRSVISKLPTAARLQVAVRDTVGVARNWFHNVYLAPHLEFKLLLDAPRLDCPPRESTTAFDGTISDVIPEDALTVGRFDLRYVIRSAAQLTAFNMVAVQQALLESPHPEHAALQQYRRTEKSIHHEFYRRGLTRLSNARYYIIDCIRDSIQTVLREQFKMGIKDILDNKCRHATDIAMCYDIKLSILGESLANTWLHNDRQVKSRASVKNSVVRLSRTVLRTSRATVSSRAAAVSRALLHSRSRWSVNIKLWTNSVGTATSELPIVAHLQSIRATIDRIRIWAHDAYLAPYLEIRLLFDAPHDGCPPIVSTTRFDTIIRGHFPGDALSKTRTDINRVIRFAARRTARNMPAVQRTLLQSPVPQHAALEQYQRTEKSIHRAFYRAGLTRFSNPSYRIVDCVRDTIQTDMRKKFKLAIEDMLGKKCRYATNTTTCYDDELSALGESFVDIWLNNDREVKQRASGSWNVNRELWLDSMRNTFSKLLKSPLLTRFQITARNMIDMVRSWFHDVYLTPYLEFKLLLNGPRSGCPSQDLPTAFDSRIRDAIPEDALSEGRTDLNRVLRFAMRLTAHNMDAVRHAMLAHPDPQHAALQQYKRTEKSIHRAFYRTGLTRHSNPRYHIIDCIRDSIQTDLRQKFKAGIRDILDNKCRYERDDTRCYDVAFATLSGSVNDVWLYNARQVNWRASVAHTFVRLLRTSLIAQGSFSSAVYIFWYDIVEIIRYPFIVTPYWIW</sequence>
<gene>
    <name evidence="2" type="ORF">BCR43DRAFT_489420</name>
</gene>
<organism evidence="2 3">
    <name type="scientific">Syncephalastrum racemosum</name>
    <name type="common">Filamentous fungus</name>
    <dbReference type="NCBI Taxonomy" id="13706"/>
    <lineage>
        <taxon>Eukaryota</taxon>
        <taxon>Fungi</taxon>
        <taxon>Fungi incertae sedis</taxon>
        <taxon>Mucoromycota</taxon>
        <taxon>Mucoromycotina</taxon>
        <taxon>Mucoromycetes</taxon>
        <taxon>Mucorales</taxon>
        <taxon>Syncephalastraceae</taxon>
        <taxon>Syncephalastrum</taxon>
    </lineage>
</organism>
<evidence type="ECO:0000313" key="3">
    <source>
        <dbReference type="Proteomes" id="UP000242180"/>
    </source>
</evidence>
<evidence type="ECO:0000313" key="2">
    <source>
        <dbReference type="EMBL" id="ORY97212.1"/>
    </source>
</evidence>
<reference evidence="2 3" key="1">
    <citation type="submission" date="2016-07" db="EMBL/GenBank/DDBJ databases">
        <title>Pervasive Adenine N6-methylation of Active Genes in Fungi.</title>
        <authorList>
            <consortium name="DOE Joint Genome Institute"/>
            <person name="Mondo S.J."/>
            <person name="Dannebaum R.O."/>
            <person name="Kuo R.C."/>
            <person name="Labutti K."/>
            <person name="Haridas S."/>
            <person name="Kuo A."/>
            <person name="Salamov A."/>
            <person name="Ahrendt S.R."/>
            <person name="Lipzen A."/>
            <person name="Sullivan W."/>
            <person name="Andreopoulos W.B."/>
            <person name="Clum A."/>
            <person name="Lindquist E."/>
            <person name="Daum C."/>
            <person name="Ramamoorthy G.K."/>
            <person name="Gryganskyi A."/>
            <person name="Culley D."/>
            <person name="Magnuson J.K."/>
            <person name="James T.Y."/>
            <person name="O'Malley M.A."/>
            <person name="Stajich J.E."/>
            <person name="Spatafora J.W."/>
            <person name="Visel A."/>
            <person name="Grigoriev I.V."/>
        </authorList>
    </citation>
    <scope>NUCLEOTIDE SEQUENCE [LARGE SCALE GENOMIC DNA]</scope>
    <source>
        <strain evidence="2 3">NRRL 2496</strain>
    </source>
</reference>
<feature type="chain" id="PRO_5012416992" evidence="1">
    <location>
        <begin position="26"/>
        <end position="799"/>
    </location>
</feature>
<keyword evidence="1" id="KW-0732">Signal</keyword>